<organism evidence="1 2">
    <name type="scientific">Streptomyces polyrhachis</name>
    <dbReference type="NCBI Taxonomy" id="1282885"/>
    <lineage>
        <taxon>Bacteria</taxon>
        <taxon>Bacillati</taxon>
        <taxon>Actinomycetota</taxon>
        <taxon>Actinomycetes</taxon>
        <taxon>Kitasatosporales</taxon>
        <taxon>Streptomycetaceae</taxon>
        <taxon>Streptomyces</taxon>
    </lineage>
</organism>
<accession>A0ABW2G8M0</accession>
<reference evidence="2" key="1">
    <citation type="journal article" date="2019" name="Int. J. Syst. Evol. Microbiol.">
        <title>The Global Catalogue of Microorganisms (GCM) 10K type strain sequencing project: providing services to taxonomists for standard genome sequencing and annotation.</title>
        <authorList>
            <consortium name="The Broad Institute Genomics Platform"/>
            <consortium name="The Broad Institute Genome Sequencing Center for Infectious Disease"/>
            <person name="Wu L."/>
            <person name="Ma J."/>
        </authorList>
    </citation>
    <scope>NUCLEOTIDE SEQUENCE [LARGE SCALE GENOMIC DNA]</scope>
    <source>
        <strain evidence="2">CGMCC 1.13681</strain>
    </source>
</reference>
<evidence type="ECO:0000313" key="1">
    <source>
        <dbReference type="EMBL" id="MFC7217078.1"/>
    </source>
</evidence>
<protein>
    <recommendedName>
        <fullName evidence="3">Holin</fullName>
    </recommendedName>
</protein>
<name>A0ABW2G8M0_9ACTN</name>
<gene>
    <name evidence="1" type="ORF">ACFQLX_02655</name>
</gene>
<proteinExistence type="predicted"/>
<dbReference type="RefSeq" id="WP_386411471.1">
    <property type="nucleotide sequence ID" value="NZ_JBHSZO010000003.1"/>
</dbReference>
<keyword evidence="2" id="KW-1185">Reference proteome</keyword>
<dbReference type="Proteomes" id="UP001596413">
    <property type="component" value="Unassembled WGS sequence"/>
</dbReference>
<dbReference type="EMBL" id="JBHSZO010000003">
    <property type="protein sequence ID" value="MFC7217078.1"/>
    <property type="molecule type" value="Genomic_DNA"/>
</dbReference>
<comment type="caution">
    <text evidence="1">The sequence shown here is derived from an EMBL/GenBank/DDBJ whole genome shotgun (WGS) entry which is preliminary data.</text>
</comment>
<evidence type="ECO:0008006" key="3">
    <source>
        <dbReference type="Google" id="ProtNLM"/>
    </source>
</evidence>
<sequence>MSDATRRTARTLVQTLLGLAAALPLLVDAAGVRDTTAGIGTALAVAGALTRLMALPSVQRATPEWLRTEAGVDAELRALAREVRAADTKDEH</sequence>
<evidence type="ECO:0000313" key="2">
    <source>
        <dbReference type="Proteomes" id="UP001596413"/>
    </source>
</evidence>